<keyword evidence="1" id="KW-0732">Signal</keyword>
<dbReference type="PROSITE" id="PS51257">
    <property type="entry name" value="PROKAR_LIPOPROTEIN"/>
    <property type="match status" value="1"/>
</dbReference>
<accession>A0ABU5SNR2</accession>
<keyword evidence="3" id="KW-1185">Reference proteome</keyword>
<dbReference type="Proteomes" id="UP001302222">
    <property type="component" value="Unassembled WGS sequence"/>
</dbReference>
<protein>
    <submittedName>
        <fullName evidence="2">Carbohydrate-binding domain-containing protein</fullName>
    </submittedName>
</protein>
<name>A0ABU5SNR2_9BACT</name>
<evidence type="ECO:0000256" key="1">
    <source>
        <dbReference type="SAM" id="SignalP"/>
    </source>
</evidence>
<feature type="chain" id="PRO_5046826562" evidence="1">
    <location>
        <begin position="29"/>
        <end position="678"/>
    </location>
</feature>
<dbReference type="InterPro" id="IPR025584">
    <property type="entry name" value="Cthe_2159"/>
</dbReference>
<feature type="signal peptide" evidence="1">
    <location>
        <begin position="1"/>
        <end position="28"/>
    </location>
</feature>
<evidence type="ECO:0000313" key="3">
    <source>
        <dbReference type="Proteomes" id="UP001302222"/>
    </source>
</evidence>
<sequence>MTKSKLFYALFLMSAVLFTSGIISCKTASEDEVIETGEEVIVDGDFDTKTKDTTLANAVVIKYSGTTATVTNSLESSGVKVSVSNGNVVVTSTTTTTEVNYVLSGSATNGSFKIYSDYKFNLVLNGASIVNSSGPAINIQSGKKVSVNLLSGTNNRVVDGSTYATSSEDQKGAFFSEGQLNFAGTGALTVMANYKHGICSDDYIAITDGTITITKTVSDGIHANDYFKMSGGTLNITAAGDGIDCEEGYVAISGGNITVNSVDDGITASYDGTDTAITPYVAITGGTINVTTTGDKGNAIKSESYTTVNSSDAITLKVSGRASKGFKTTGNLTITNANANITTSGNAFYDTSDADIASAAGINCDANFVMQQGTVTINSTGIAGKGITVDGTSTINGGTINIITTGATYTYNSANTSEAKGFKSDGAFVMNKGELNIAASNDGLKSGTSITINDGTINVTKSYEGMESIFITIAGGVCNLTATNDAINTSYGTVSGGTESNDNSHLKVTGGVLIVTGSDAIDSNGNFTISGGVVISNGNENIDINGNFLVNGGTLIGAEPANNMTKAMSTSSTQVGFFIKSSASVSTSSLFHIEDATGKDLGTFMPKMSSSYFHFSHPSMAKGSQYKIYFGGSYTGGSFVGNSSGWGLYTGGTYSNTGATLKSTTTTSSSSTVNTITF</sequence>
<comment type="caution">
    <text evidence="2">The sequence shown here is derived from an EMBL/GenBank/DDBJ whole genome shotgun (WGS) entry which is preliminary data.</text>
</comment>
<proteinExistence type="predicted"/>
<dbReference type="EMBL" id="JAYGIM010000016">
    <property type="protein sequence ID" value="MEA5428822.1"/>
    <property type="molecule type" value="Genomic_DNA"/>
</dbReference>
<dbReference type="RefSeq" id="WP_323688954.1">
    <property type="nucleotide sequence ID" value="NZ_JAYGIM010000016.1"/>
</dbReference>
<dbReference type="Pfam" id="PF14262">
    <property type="entry name" value="Cthe_2159"/>
    <property type="match status" value="2"/>
</dbReference>
<reference evidence="2 3" key="1">
    <citation type="submission" date="2023-12" db="EMBL/GenBank/DDBJ databases">
        <title>Novel species of the genus Arcicella isolated from rivers.</title>
        <authorList>
            <person name="Lu H."/>
        </authorList>
    </citation>
    <scope>NUCLEOTIDE SEQUENCE [LARGE SCALE GENOMIC DNA]</scope>
    <source>
        <strain evidence="2 3">DC25W</strain>
    </source>
</reference>
<organism evidence="2 3">
    <name type="scientific">Arcicella lustrica</name>
    <dbReference type="NCBI Taxonomy" id="2984196"/>
    <lineage>
        <taxon>Bacteria</taxon>
        <taxon>Pseudomonadati</taxon>
        <taxon>Bacteroidota</taxon>
        <taxon>Cytophagia</taxon>
        <taxon>Cytophagales</taxon>
        <taxon>Flectobacillaceae</taxon>
        <taxon>Arcicella</taxon>
    </lineage>
</organism>
<evidence type="ECO:0000313" key="2">
    <source>
        <dbReference type="EMBL" id="MEA5428822.1"/>
    </source>
</evidence>
<gene>
    <name evidence="2" type="ORF">VB798_19690</name>
</gene>